<accession>A0A7S9QE52</accession>
<reference evidence="2 3" key="1">
    <citation type="submission" date="2020-11" db="EMBL/GenBank/DDBJ databases">
        <title>Description of Pontivivens ytuae sp. nov. isolated from deep sea sediment of Mariana Trench.</title>
        <authorList>
            <person name="Wang Z."/>
            <person name="Sun Q.-L."/>
            <person name="Xu X.-D."/>
            <person name="Tang Y.-Z."/>
            <person name="Zhang J."/>
        </authorList>
    </citation>
    <scope>NUCLEOTIDE SEQUENCE [LARGE SCALE GENOMIC DNA]</scope>
    <source>
        <strain evidence="2 3">MT2928</strain>
    </source>
</reference>
<name>A0A7S9QE52_9RHOB</name>
<feature type="domain" description="Phasin" evidence="1">
    <location>
        <begin position="37"/>
        <end position="128"/>
    </location>
</feature>
<protein>
    <submittedName>
        <fullName evidence="2">Phasin family protein</fullName>
    </submittedName>
</protein>
<keyword evidence="3" id="KW-1185">Reference proteome</keyword>
<sequence length="143" mass="16106">MADKGFNPFDPEAMTKWMRDMPFADMMPKVLQMDPQAMMSMQSRNMEAFQAANSAAAEAYKDLFAKQVEVFQTMLKEARERAGGSMDAEGQQKMMAEAMERAMTHMTELAQEAQAANSKAWEIVSARMKESLAEIESMAKTKK</sequence>
<dbReference type="AlphaFoldDB" id="A0A7S9QE52"/>
<dbReference type="Pfam" id="PF09361">
    <property type="entry name" value="Phasin_2"/>
    <property type="match status" value="1"/>
</dbReference>
<evidence type="ECO:0000259" key="1">
    <source>
        <dbReference type="Pfam" id="PF09361"/>
    </source>
</evidence>
<evidence type="ECO:0000313" key="2">
    <source>
        <dbReference type="EMBL" id="QPH54846.1"/>
    </source>
</evidence>
<dbReference type="Proteomes" id="UP000594800">
    <property type="component" value="Chromosome"/>
</dbReference>
<dbReference type="EMBL" id="CP064942">
    <property type="protein sequence ID" value="QPH54846.1"/>
    <property type="molecule type" value="Genomic_DNA"/>
</dbReference>
<dbReference type="RefSeq" id="WP_196104047.1">
    <property type="nucleotide sequence ID" value="NZ_CP064942.1"/>
</dbReference>
<organism evidence="2 3">
    <name type="scientific">Pontivivens ytuae</name>
    <dbReference type="NCBI Taxonomy" id="2789856"/>
    <lineage>
        <taxon>Bacteria</taxon>
        <taxon>Pseudomonadati</taxon>
        <taxon>Pseudomonadota</taxon>
        <taxon>Alphaproteobacteria</taxon>
        <taxon>Rhodobacterales</taxon>
        <taxon>Paracoccaceae</taxon>
        <taxon>Pontivivens</taxon>
    </lineage>
</organism>
<dbReference type="KEGG" id="poz:I0K15_03505"/>
<proteinExistence type="predicted"/>
<evidence type="ECO:0000313" key="3">
    <source>
        <dbReference type="Proteomes" id="UP000594800"/>
    </source>
</evidence>
<dbReference type="InterPro" id="IPR018968">
    <property type="entry name" value="Phasin"/>
</dbReference>
<gene>
    <name evidence="2" type="ORF">I0K15_03505</name>
</gene>